<feature type="signal peptide" evidence="1">
    <location>
        <begin position="1"/>
        <end position="26"/>
    </location>
</feature>
<proteinExistence type="predicted"/>
<evidence type="ECO:0000256" key="1">
    <source>
        <dbReference type="SAM" id="SignalP"/>
    </source>
</evidence>
<sequence>MQYSIVSRNLIFIIFTFFVSVHMTQAAYNVSFLIGECYGNFHSYVTDCNGSVLFDEGFRDCSRGNYLFQWYDAPSLYCVHAYPQIEPKTNRYIQYTNVNACLEIEGSELSYTITDLPDQIGHCWEP</sequence>
<reference evidence="2" key="1">
    <citation type="submission" date="2015-07" db="EMBL/GenBank/DDBJ databases">
        <title>Transcriptome Assembly of Anthurium amnicola.</title>
        <authorList>
            <person name="Suzuki J."/>
        </authorList>
    </citation>
    <scope>NUCLEOTIDE SEQUENCE</scope>
</reference>
<gene>
    <name evidence="2" type="primary">DEF1_0</name>
    <name evidence="2" type="ORF">g.11218</name>
</gene>
<accession>A0A1D1YJV6</accession>
<feature type="chain" id="PRO_5008900268" evidence="1">
    <location>
        <begin position="27"/>
        <end position="126"/>
    </location>
</feature>
<protein>
    <submittedName>
        <fullName evidence="2">Defensin</fullName>
    </submittedName>
</protein>
<evidence type="ECO:0000313" key="2">
    <source>
        <dbReference type="EMBL" id="JAT54894.1"/>
    </source>
</evidence>
<organism evidence="2">
    <name type="scientific">Anthurium amnicola</name>
    <dbReference type="NCBI Taxonomy" id="1678845"/>
    <lineage>
        <taxon>Eukaryota</taxon>
        <taxon>Viridiplantae</taxon>
        <taxon>Streptophyta</taxon>
        <taxon>Embryophyta</taxon>
        <taxon>Tracheophyta</taxon>
        <taxon>Spermatophyta</taxon>
        <taxon>Magnoliopsida</taxon>
        <taxon>Liliopsida</taxon>
        <taxon>Araceae</taxon>
        <taxon>Pothoideae</taxon>
        <taxon>Potheae</taxon>
        <taxon>Anthurium</taxon>
    </lineage>
</organism>
<keyword evidence="1" id="KW-0732">Signal</keyword>
<name>A0A1D1YJV6_9ARAE</name>
<dbReference type="AlphaFoldDB" id="A0A1D1YJV6"/>
<dbReference type="EMBL" id="GDJX01013042">
    <property type="protein sequence ID" value="JAT54894.1"/>
    <property type="molecule type" value="Transcribed_RNA"/>
</dbReference>